<accession>A0ABT2ZHN3</accession>
<keyword evidence="4" id="KW-1185">Reference proteome</keyword>
<feature type="compositionally biased region" description="Gly residues" evidence="1">
    <location>
        <begin position="343"/>
        <end position="352"/>
    </location>
</feature>
<dbReference type="RefSeq" id="WP_263736305.1">
    <property type="nucleotide sequence ID" value="NZ_JAOWKY010000008.1"/>
</dbReference>
<comment type="caution">
    <text evidence="3">The sequence shown here is derived from an EMBL/GenBank/DDBJ whole genome shotgun (WGS) entry which is preliminary data.</text>
</comment>
<dbReference type="Pfam" id="PF21722">
    <property type="entry name" value="Gly_rich_2"/>
    <property type="match status" value="1"/>
</dbReference>
<feature type="compositionally biased region" description="Gly residues" evidence="1">
    <location>
        <begin position="309"/>
        <end position="334"/>
    </location>
</feature>
<evidence type="ECO:0000256" key="1">
    <source>
        <dbReference type="SAM" id="MobiDB-lite"/>
    </source>
</evidence>
<organism evidence="3 4">
    <name type="scientific">Albidovulum marisflavi</name>
    <dbReference type="NCBI Taxonomy" id="2984159"/>
    <lineage>
        <taxon>Bacteria</taxon>
        <taxon>Pseudomonadati</taxon>
        <taxon>Pseudomonadota</taxon>
        <taxon>Alphaproteobacteria</taxon>
        <taxon>Rhodobacterales</taxon>
        <taxon>Paracoccaceae</taxon>
        <taxon>Albidovulum</taxon>
    </lineage>
</organism>
<protein>
    <recommendedName>
        <fullName evidence="2">Glycine-rich domain-containing protein</fullName>
    </recommendedName>
</protein>
<feature type="domain" description="Glycine-rich" evidence="2">
    <location>
        <begin position="146"/>
        <end position="366"/>
    </location>
</feature>
<proteinExistence type="predicted"/>
<dbReference type="EMBL" id="JAOWKY010000008">
    <property type="protein sequence ID" value="MCV2870627.1"/>
    <property type="molecule type" value="Genomic_DNA"/>
</dbReference>
<gene>
    <name evidence="3" type="ORF">OEW28_18600</name>
</gene>
<name>A0ABT2ZHN3_9RHOB</name>
<feature type="region of interest" description="Disordered" evidence="1">
    <location>
        <begin position="309"/>
        <end position="359"/>
    </location>
</feature>
<feature type="region of interest" description="Disordered" evidence="1">
    <location>
        <begin position="242"/>
        <end position="266"/>
    </location>
</feature>
<sequence length="371" mass="34097">MASRDRYSSATVGDIAGDDFLDQYAGHVDTIYDASCFPLTSVGGTGDAVTAALDPALDAGGFADGMRFTLTWGAANTGAVTLAINGGSALAVLDKSGAALVAGDLSSGLRSMIEYVGGSFRILTEVGGTAAGGVAASYQAFTASGTWTKPAGIADDQMVVVELWGGGGGGGRGSSSASGTGGGGGGGYVRRAFRAADLPSTVSVTIGQGGLGRTGSNGAGTAGGNSTFGALLTAYGGGGGAGNAAGQGRGGGGGGELEAGTTGTAGGTTGLGGAVGGADGGIGVNAGRAGTIWGGGGGNSGKAVFGGGGGGTDTAGGDGGVSLHGGNGGDGGDGSPVPTSGSAPGGGGGGGSTWDAGNGARGECRVWIMGA</sequence>
<dbReference type="Proteomes" id="UP001652542">
    <property type="component" value="Unassembled WGS sequence"/>
</dbReference>
<evidence type="ECO:0000313" key="3">
    <source>
        <dbReference type="EMBL" id="MCV2870627.1"/>
    </source>
</evidence>
<evidence type="ECO:0000259" key="2">
    <source>
        <dbReference type="Pfam" id="PF21722"/>
    </source>
</evidence>
<reference evidence="3 4" key="1">
    <citation type="submission" date="2022-10" db="EMBL/GenBank/DDBJ databases">
        <title>Defluviimonas sp. nov., isolated from ocean surface water.</title>
        <authorList>
            <person name="He W."/>
            <person name="Wang L."/>
            <person name="Zhang D.-F."/>
        </authorList>
    </citation>
    <scope>NUCLEOTIDE SEQUENCE [LARGE SCALE GENOMIC DNA]</scope>
    <source>
        <strain evidence="3 4">WL0002</strain>
    </source>
</reference>
<dbReference type="InterPro" id="IPR049304">
    <property type="entry name" value="Gly_rich_dom"/>
</dbReference>
<evidence type="ECO:0000313" key="4">
    <source>
        <dbReference type="Proteomes" id="UP001652542"/>
    </source>
</evidence>